<keyword evidence="5" id="KW-1185">Reference proteome</keyword>
<feature type="region of interest" description="Disordered" evidence="2">
    <location>
        <begin position="166"/>
        <end position="188"/>
    </location>
</feature>
<dbReference type="OrthoDB" id="49395at2759"/>
<sequence length="816" mass="91612">MSRREQDALLALFNSFRPSRRVTAFDQLADAKVLMEVMHSIDATHFKGGPKAAAAKPSTSSPSDNWVLRMNTLKRLYRLLLSYPLNAPNAQTLAVTTLPEPNFNAVARNPKSPEGSAGLVQICRLCVVVGAMGPANERVIAKIQALDEGAMVELMKTIEGVMATLPQGHEGDDEAKEAEASPLSPPVSALREERDRLLQENDDLRSKYEQMTEQVANLSVQMNEASEARENDRRASLEAARTTTVGISETESLRADLVRAEDGLAETEAALEKQTTLVAELTKTVEELRGTASEVAKLRDQVEEFRQVEERLHKNENVIEKYKKKLEDSAGLRRELRILEEENTVMMDKNAKLEVELRKLSAAKALNDNYRTQVETLEKSTNQQASEFANLTVQLEQAQQALADMERDRDRLRDEIHVHQERIKDLEAPNKQRPISMMGSLDVGDTSLDAELDLTGDENEGLSKTELRRRIRTLEHKLAGVEAPSEDSEKMAALETMLAEAGKGRERYQADYLEANRQMLLTQAKLEHIVTGRGGDETATALALRQKLDEVLEERDHLVKDKQAAEVAHSELVRQLTNVKADLGLVDKDKRSIIASARDEARSENQTYSRQVTHLTDELATLRERDRLHLEEIRHLMMDKIEMQASGIEQGQEALERERRFNDMRASLEAAGIPLASQGPMLDMQERNDKLTTEVATLSEKLKKARAFIKNQDALFRAEEGKRLSATTSEAQKAYEAQITQLKSELSLAKSTALSMDSRYRQEQQLMLAAWHDVGARVVRDHVVAAGLRRPVVQRPAPVAWLSRQRKHQDEALFAK</sequence>
<dbReference type="CDD" id="cd22211">
    <property type="entry name" value="HkD_SF"/>
    <property type="match status" value="1"/>
</dbReference>
<dbReference type="GeneID" id="39591694"/>
<dbReference type="RefSeq" id="XP_028477418.1">
    <property type="nucleotide sequence ID" value="XM_028622526.1"/>
</dbReference>
<feature type="coiled-coil region" evidence="1">
    <location>
        <begin position="264"/>
        <end position="422"/>
    </location>
</feature>
<dbReference type="PANTHER" id="PTHR18947:SF28">
    <property type="entry name" value="GIRDIN, ISOFORM A"/>
    <property type="match status" value="1"/>
</dbReference>
<dbReference type="Gene3D" id="1.10.418.10">
    <property type="entry name" value="Calponin-like domain"/>
    <property type="match status" value="1"/>
</dbReference>
<dbReference type="Proteomes" id="UP000279236">
    <property type="component" value="Unassembled WGS sequence"/>
</dbReference>
<dbReference type="STRING" id="105984.A0A427XX50"/>
<feature type="domain" description="Hook C-terminal" evidence="3">
    <location>
        <begin position="187"/>
        <end position="567"/>
    </location>
</feature>
<keyword evidence="1" id="KW-0175">Coiled coil</keyword>
<gene>
    <name evidence="4" type="ORF">EHS24_007151</name>
</gene>
<evidence type="ECO:0000313" key="5">
    <source>
        <dbReference type="Proteomes" id="UP000279236"/>
    </source>
</evidence>
<dbReference type="AlphaFoldDB" id="A0A427XX50"/>
<evidence type="ECO:0000313" key="4">
    <source>
        <dbReference type="EMBL" id="RSH83466.1"/>
    </source>
</evidence>
<dbReference type="InterPro" id="IPR008636">
    <property type="entry name" value="Hook_C"/>
</dbReference>
<dbReference type="GO" id="GO:0008017">
    <property type="term" value="F:microtubule binding"/>
    <property type="evidence" value="ECO:0007669"/>
    <property type="project" value="InterPro"/>
</dbReference>
<dbReference type="GO" id="GO:0005737">
    <property type="term" value="C:cytoplasm"/>
    <property type="evidence" value="ECO:0007669"/>
    <property type="project" value="TreeGrafter"/>
</dbReference>
<accession>A0A427XX50</accession>
<dbReference type="GO" id="GO:0030705">
    <property type="term" value="P:cytoskeleton-dependent intracellular transport"/>
    <property type="evidence" value="ECO:0007669"/>
    <property type="project" value="TreeGrafter"/>
</dbReference>
<feature type="coiled-coil region" evidence="1">
    <location>
        <begin position="541"/>
        <end position="568"/>
    </location>
</feature>
<dbReference type="InterPro" id="IPR036872">
    <property type="entry name" value="CH_dom_sf"/>
</dbReference>
<feature type="coiled-coil region" evidence="1">
    <location>
        <begin position="598"/>
        <end position="701"/>
    </location>
</feature>
<name>A0A427XX50_9TREE</name>
<protein>
    <recommendedName>
        <fullName evidence="3">Hook C-terminal domain-containing protein</fullName>
    </recommendedName>
</protein>
<dbReference type="GO" id="GO:0051959">
    <property type="term" value="F:dynein light intermediate chain binding"/>
    <property type="evidence" value="ECO:0007669"/>
    <property type="project" value="TreeGrafter"/>
</dbReference>
<dbReference type="SUPFAM" id="SSF116907">
    <property type="entry name" value="Hook domain"/>
    <property type="match status" value="1"/>
</dbReference>
<comment type="caution">
    <text evidence="4">The sequence shown here is derived from an EMBL/GenBank/DDBJ whole genome shotgun (WGS) entry which is preliminary data.</text>
</comment>
<dbReference type="GO" id="GO:0005815">
    <property type="term" value="C:microtubule organizing center"/>
    <property type="evidence" value="ECO:0007669"/>
    <property type="project" value="TreeGrafter"/>
</dbReference>
<organism evidence="4 5">
    <name type="scientific">Apiotrichum porosum</name>
    <dbReference type="NCBI Taxonomy" id="105984"/>
    <lineage>
        <taxon>Eukaryota</taxon>
        <taxon>Fungi</taxon>
        <taxon>Dikarya</taxon>
        <taxon>Basidiomycota</taxon>
        <taxon>Agaricomycotina</taxon>
        <taxon>Tremellomycetes</taxon>
        <taxon>Trichosporonales</taxon>
        <taxon>Trichosporonaceae</taxon>
        <taxon>Apiotrichum</taxon>
    </lineage>
</organism>
<proteinExistence type="predicted"/>
<dbReference type="PANTHER" id="PTHR18947">
    <property type="entry name" value="HOOK PROTEINS"/>
    <property type="match status" value="1"/>
</dbReference>
<dbReference type="EMBL" id="RSCE01000004">
    <property type="protein sequence ID" value="RSH83466.1"/>
    <property type="molecule type" value="Genomic_DNA"/>
</dbReference>
<dbReference type="GO" id="GO:0031122">
    <property type="term" value="P:cytoplasmic microtubule organization"/>
    <property type="evidence" value="ECO:0007669"/>
    <property type="project" value="InterPro"/>
</dbReference>
<evidence type="ECO:0000259" key="3">
    <source>
        <dbReference type="Pfam" id="PF05622"/>
    </source>
</evidence>
<dbReference type="Pfam" id="PF05622">
    <property type="entry name" value="HOOK"/>
    <property type="match status" value="1"/>
</dbReference>
<evidence type="ECO:0000256" key="2">
    <source>
        <dbReference type="SAM" id="MobiDB-lite"/>
    </source>
</evidence>
<reference evidence="4 5" key="1">
    <citation type="submission" date="2018-11" db="EMBL/GenBank/DDBJ databases">
        <title>Genome sequence of Apiotrichum porosum DSM 27194.</title>
        <authorList>
            <person name="Aliyu H."/>
            <person name="Gorte O."/>
            <person name="Ochsenreither K."/>
        </authorList>
    </citation>
    <scope>NUCLEOTIDE SEQUENCE [LARGE SCALE GENOMIC DNA]</scope>
    <source>
        <strain evidence="4 5">DSM 27194</strain>
    </source>
</reference>
<evidence type="ECO:0000256" key="1">
    <source>
        <dbReference type="SAM" id="Coils"/>
    </source>
</evidence>